<evidence type="ECO:0000313" key="3">
    <source>
        <dbReference type="EMBL" id="MDM8270232.1"/>
    </source>
</evidence>
<protein>
    <submittedName>
        <fullName evidence="3">ATP-binding protein</fullName>
    </submittedName>
</protein>
<dbReference type="PANTHER" id="PTHR33295">
    <property type="entry name" value="ATPASE"/>
    <property type="match status" value="1"/>
</dbReference>
<organism evidence="3 4">
    <name type="scientific">Thermophilibacter provencensis</name>
    <dbReference type="NCBI Taxonomy" id="1852386"/>
    <lineage>
        <taxon>Bacteria</taxon>
        <taxon>Bacillati</taxon>
        <taxon>Actinomycetota</taxon>
        <taxon>Coriobacteriia</taxon>
        <taxon>Coriobacteriales</taxon>
        <taxon>Atopobiaceae</taxon>
        <taxon>Thermophilibacter</taxon>
    </lineage>
</organism>
<feature type="domain" description="AAA" evidence="1">
    <location>
        <begin position="24"/>
        <end position="151"/>
    </location>
</feature>
<dbReference type="Pfam" id="PF13635">
    <property type="entry name" value="DUF4143"/>
    <property type="match status" value="1"/>
</dbReference>
<dbReference type="Pfam" id="PF13173">
    <property type="entry name" value="AAA_14"/>
    <property type="match status" value="1"/>
</dbReference>
<dbReference type="InterPro" id="IPR027417">
    <property type="entry name" value="P-loop_NTPase"/>
</dbReference>
<feature type="domain" description="DUF4143" evidence="2">
    <location>
        <begin position="200"/>
        <end position="340"/>
    </location>
</feature>
<dbReference type="SUPFAM" id="SSF52540">
    <property type="entry name" value="P-loop containing nucleoside triphosphate hydrolases"/>
    <property type="match status" value="1"/>
</dbReference>
<evidence type="ECO:0000313" key="4">
    <source>
        <dbReference type="Proteomes" id="UP001529256"/>
    </source>
</evidence>
<dbReference type="InterPro" id="IPR041682">
    <property type="entry name" value="AAA_14"/>
</dbReference>
<dbReference type="Proteomes" id="UP001529256">
    <property type="component" value="Unassembled WGS sequence"/>
</dbReference>
<dbReference type="EMBL" id="JAUDEA010000001">
    <property type="protein sequence ID" value="MDM8270232.1"/>
    <property type="molecule type" value="Genomic_DNA"/>
</dbReference>
<accession>A0ABT7V0V0</accession>
<reference evidence="3" key="2">
    <citation type="submission" date="2023-06" db="EMBL/GenBank/DDBJ databases">
        <authorList>
            <person name="Zeman M."/>
            <person name="Kubasova T."/>
            <person name="Jahodarova E."/>
            <person name="Nykrynova M."/>
            <person name="Rychlik I."/>
        </authorList>
    </citation>
    <scope>NUCLEOTIDE SEQUENCE</scope>
    <source>
        <strain evidence="3">153_Feed</strain>
    </source>
</reference>
<evidence type="ECO:0000259" key="1">
    <source>
        <dbReference type="Pfam" id="PF13173"/>
    </source>
</evidence>
<gene>
    <name evidence="3" type="ORF">QUW25_00805</name>
</gene>
<dbReference type="GO" id="GO:0005524">
    <property type="term" value="F:ATP binding"/>
    <property type="evidence" value="ECO:0007669"/>
    <property type="project" value="UniProtKB-KW"/>
</dbReference>
<dbReference type="InterPro" id="IPR025420">
    <property type="entry name" value="DUF4143"/>
</dbReference>
<dbReference type="PANTHER" id="PTHR33295:SF20">
    <property type="entry name" value="ATPASE"/>
    <property type="match status" value="1"/>
</dbReference>
<dbReference type="RefSeq" id="WP_289510334.1">
    <property type="nucleotide sequence ID" value="NZ_JAUDEA010000001.1"/>
</dbReference>
<proteinExistence type="predicted"/>
<keyword evidence="4" id="KW-1185">Reference proteome</keyword>
<evidence type="ECO:0000259" key="2">
    <source>
        <dbReference type="Pfam" id="PF13635"/>
    </source>
</evidence>
<reference evidence="3" key="1">
    <citation type="submission" date="2023-06" db="EMBL/GenBank/DDBJ databases">
        <title>Identification and characterization of horizontal gene transfer across gut microbiota members of farm animals based on homology search.</title>
        <authorList>
            <person name="Schwarzerova J."/>
            <person name="Nykrynova M."/>
            <person name="Jureckova K."/>
            <person name="Cejkova D."/>
            <person name="Rychlik I."/>
        </authorList>
    </citation>
    <scope>NUCLEOTIDE SEQUENCE</scope>
    <source>
        <strain evidence="3">153_Feed</strain>
    </source>
</reference>
<keyword evidence="3" id="KW-0547">Nucleotide-binding</keyword>
<keyword evidence="3" id="KW-0067">ATP-binding</keyword>
<sequence length="409" mass="46749">MKNELIDRPLYLSWLDRWRDRDVIKVTTGLRRCGKSSVFELFRRRLLAQGVSEKNILSINFESLDEDYPLDARELYRYVVQRLGAGTNYVFLDEVQHVEEFERVVDGLAVRDDVDLYITGSNAFFLSGELATLLTGRYVELRMLPFSFAEYYVAWGKKGNPDDAFDRYLTYGGMPFAATLEDAQTVADYLGGVFNTIILEDVARRHPRMDMRAFRDLSSFVADNVGNITSRKRIASGLTAAGTRISPLSVGAYLDTLMENYLVFKVSRYDLRGREYLETLEKYYLGDLGFRFWLLGKEQGDLGRRLENAVYLELLRRYRTVSVGKVGTAEVDFVAVGDDGPEYFQVSQTVLDESTRRREFAPLEAIADNYPKTVLTLDRVGVGDYRGVRHANAVEWMLDESWMGAGHRG</sequence>
<name>A0ABT7V0V0_9ACTN</name>
<comment type="caution">
    <text evidence="3">The sequence shown here is derived from an EMBL/GenBank/DDBJ whole genome shotgun (WGS) entry which is preliminary data.</text>
</comment>